<comment type="caution">
    <text evidence="1">The sequence shown here is derived from an EMBL/GenBank/DDBJ whole genome shotgun (WGS) entry which is preliminary data.</text>
</comment>
<organism evidence="1 2">
    <name type="scientific">Fictibacillus terranigra</name>
    <dbReference type="NCBI Taxonomy" id="3058424"/>
    <lineage>
        <taxon>Bacteria</taxon>
        <taxon>Bacillati</taxon>
        <taxon>Bacillota</taxon>
        <taxon>Bacilli</taxon>
        <taxon>Bacillales</taxon>
        <taxon>Fictibacillaceae</taxon>
        <taxon>Fictibacillus</taxon>
    </lineage>
</organism>
<evidence type="ECO:0000313" key="2">
    <source>
        <dbReference type="Proteomes" id="UP001168694"/>
    </source>
</evidence>
<keyword evidence="2" id="KW-1185">Reference proteome</keyword>
<evidence type="ECO:0000313" key="1">
    <source>
        <dbReference type="EMBL" id="MDN4072881.1"/>
    </source>
</evidence>
<dbReference type="RefSeq" id="WP_290398961.1">
    <property type="nucleotide sequence ID" value="NZ_JAUHLN010000001.1"/>
</dbReference>
<protein>
    <submittedName>
        <fullName evidence="1">Uncharacterized protein</fullName>
    </submittedName>
</protein>
<gene>
    <name evidence="1" type="ORF">QYF49_07545</name>
</gene>
<dbReference type="Gene3D" id="3.20.20.150">
    <property type="entry name" value="Divalent-metal-dependent TIM barrel enzymes"/>
    <property type="match status" value="1"/>
</dbReference>
<sequence length="65" mass="7476">MVHKDTIVEYIGSSETVANRLAAQGIELYYHNHHIEFEKYDGQFLLDIMKNSTSKLGFELESLNS</sequence>
<reference evidence="1" key="1">
    <citation type="submission" date="2023-06" db="EMBL/GenBank/DDBJ databases">
        <title>Draft Genome Sequences of Representative Paenibacillus Polymyxa, Bacillus cereus, Fictibacillus sp., and Brevibacillus agri Strains Isolated from Amazonian Dark Earth.</title>
        <authorList>
            <person name="Pellegrinetti T.A."/>
            <person name="Cunha I.C.M."/>
            <person name="Chaves M.G."/>
            <person name="Freitas A.S."/>
            <person name="Silva A.V.R."/>
            <person name="Tsai S.M."/>
            <person name="Mendes L.W."/>
        </authorList>
    </citation>
    <scope>NUCLEOTIDE SEQUENCE</scope>
    <source>
        <strain evidence="1">CENA-BCM004</strain>
    </source>
</reference>
<dbReference type="Proteomes" id="UP001168694">
    <property type="component" value="Unassembled WGS sequence"/>
</dbReference>
<name>A0ABT8E4P3_9BACL</name>
<proteinExistence type="predicted"/>
<accession>A0ABT8E4P3</accession>
<dbReference type="EMBL" id="JAUHLN010000001">
    <property type="protein sequence ID" value="MDN4072881.1"/>
    <property type="molecule type" value="Genomic_DNA"/>
</dbReference>